<dbReference type="InterPro" id="IPR002139">
    <property type="entry name" value="Ribo/fructo_kinase"/>
</dbReference>
<dbReference type="InterPro" id="IPR002173">
    <property type="entry name" value="Carboh/pur_kinase_PfkB_CS"/>
</dbReference>
<dbReference type="EMBL" id="JAAXOW010000001">
    <property type="protein sequence ID" value="NKX92310.1"/>
    <property type="molecule type" value="Genomic_DNA"/>
</dbReference>
<keyword evidence="3 4" id="KW-0418">Kinase</keyword>
<dbReference type="PANTHER" id="PTHR42774">
    <property type="entry name" value="PHOSPHOTRANSFERASE SYSTEM TRANSPORT PROTEIN"/>
    <property type="match status" value="1"/>
</dbReference>
<dbReference type="PRINTS" id="PR00990">
    <property type="entry name" value="RIBOKINASE"/>
</dbReference>
<evidence type="ECO:0000256" key="2">
    <source>
        <dbReference type="ARBA" id="ARBA00022679"/>
    </source>
</evidence>
<dbReference type="SUPFAM" id="SSF53613">
    <property type="entry name" value="Ribokinase-like"/>
    <property type="match status" value="1"/>
</dbReference>
<name>A0A9X5F9K9_9MICO</name>
<dbReference type="AlphaFoldDB" id="A0A9X5F9K9"/>
<dbReference type="PANTHER" id="PTHR42774:SF3">
    <property type="entry name" value="KETOHEXOKINASE"/>
    <property type="match status" value="1"/>
</dbReference>
<dbReference type="Proteomes" id="UP000774283">
    <property type="component" value="Unassembled WGS sequence"/>
</dbReference>
<dbReference type="InterPro" id="IPR052562">
    <property type="entry name" value="Ketohexokinase-related"/>
</dbReference>
<dbReference type="InterPro" id="IPR011611">
    <property type="entry name" value="PfkB_dom"/>
</dbReference>
<dbReference type="GO" id="GO:0016301">
    <property type="term" value="F:kinase activity"/>
    <property type="evidence" value="ECO:0007669"/>
    <property type="project" value="UniProtKB-KW"/>
</dbReference>
<dbReference type="PROSITE" id="PS00584">
    <property type="entry name" value="PFKB_KINASES_2"/>
    <property type="match status" value="1"/>
</dbReference>
<dbReference type="RefSeq" id="WP_168446356.1">
    <property type="nucleotide sequence ID" value="NZ_JAAXOW010000001.1"/>
</dbReference>
<protein>
    <submittedName>
        <fullName evidence="6">Carbohydrate kinase</fullName>
    </submittedName>
</protein>
<evidence type="ECO:0000313" key="7">
    <source>
        <dbReference type="Proteomes" id="UP000774283"/>
    </source>
</evidence>
<keyword evidence="7" id="KW-1185">Reference proteome</keyword>
<comment type="similarity">
    <text evidence="1 4">Belongs to the carbohydrate kinase PfkB family.</text>
</comment>
<comment type="caution">
    <text evidence="6">The sequence shown here is derived from an EMBL/GenBank/DDBJ whole genome shotgun (WGS) entry which is preliminary data.</text>
</comment>
<evidence type="ECO:0000256" key="3">
    <source>
        <dbReference type="ARBA" id="ARBA00022777"/>
    </source>
</evidence>
<evidence type="ECO:0000256" key="1">
    <source>
        <dbReference type="ARBA" id="ARBA00010688"/>
    </source>
</evidence>
<dbReference type="Gene3D" id="3.40.1190.20">
    <property type="match status" value="1"/>
</dbReference>
<dbReference type="Pfam" id="PF00294">
    <property type="entry name" value="PfkB"/>
    <property type="match status" value="1"/>
</dbReference>
<sequence>MPTPSAASRERGTAPVVLACGLATLDVTQVVDALPGPDEKIVARSLDVHAGGPALNAAITAARLGCTARLVSRVGAGAPAAAVASELAAEHVELVDAAGEGWNLALSTVLVTASTGQRAVVSTNATTLGAAASLPDGVLDGVVAVLVDGHHLDLAVPLAAAARAAGIVVLLDGGSWKPGLDALLEHVDVAVLSADFRAPGAADDAATLAAVHQLGPRTVAQSHGAAPIEVAFWDRDGHEGAEPTRGTVDVRQLDLAAVVDTLGAGDVLHGALLAAVAHRGVLGRESLLDALAAASDAATASVTFPGARGWTDDPTTVEKLRQRVAP</sequence>
<reference evidence="6 7" key="1">
    <citation type="submission" date="2020-04" db="EMBL/GenBank/DDBJ databases">
        <title>MicrobeNet Type strains.</title>
        <authorList>
            <person name="Nicholson A.C."/>
        </authorList>
    </citation>
    <scope>NUCLEOTIDE SEQUENCE [LARGE SCALE GENOMIC DNA]</scope>
    <source>
        <strain evidence="6 7">ATCC BAA-789</strain>
    </source>
</reference>
<keyword evidence="2 4" id="KW-0808">Transferase</keyword>
<evidence type="ECO:0000256" key="4">
    <source>
        <dbReference type="RuleBase" id="RU003704"/>
    </source>
</evidence>
<accession>A0A9X5F9K9</accession>
<evidence type="ECO:0000313" key="6">
    <source>
        <dbReference type="EMBL" id="NKX92310.1"/>
    </source>
</evidence>
<proteinExistence type="inferred from homology"/>
<gene>
    <name evidence="6" type="ORF">HF995_03325</name>
</gene>
<organism evidence="6 7">
    <name type="scientific">Sanguibacter hominis ATCC BAA-789</name>
    <dbReference type="NCBI Taxonomy" id="1312740"/>
    <lineage>
        <taxon>Bacteria</taxon>
        <taxon>Bacillati</taxon>
        <taxon>Actinomycetota</taxon>
        <taxon>Actinomycetes</taxon>
        <taxon>Micrococcales</taxon>
        <taxon>Sanguibacteraceae</taxon>
        <taxon>Sanguibacter</taxon>
    </lineage>
</organism>
<dbReference type="InterPro" id="IPR029056">
    <property type="entry name" value="Ribokinase-like"/>
</dbReference>
<evidence type="ECO:0000259" key="5">
    <source>
        <dbReference type="Pfam" id="PF00294"/>
    </source>
</evidence>
<feature type="domain" description="Carbohydrate kinase PfkB" evidence="5">
    <location>
        <begin position="18"/>
        <end position="308"/>
    </location>
</feature>